<dbReference type="InterPro" id="IPR008984">
    <property type="entry name" value="SMAD_FHA_dom_sf"/>
</dbReference>
<reference evidence="3 4" key="1">
    <citation type="submission" date="2016-12" db="EMBL/GenBank/DDBJ databases">
        <authorList>
            <person name="Song W.-J."/>
            <person name="Kurnit D.M."/>
        </authorList>
    </citation>
    <scope>NUCLEOTIDE SEQUENCE [LARGE SCALE GENOMIC DNA]</scope>
    <source>
        <strain evidence="3 4">175</strain>
    </source>
</reference>
<evidence type="ECO:0000259" key="2">
    <source>
        <dbReference type="PROSITE" id="PS50006"/>
    </source>
</evidence>
<evidence type="ECO:0000256" key="1">
    <source>
        <dbReference type="ARBA" id="ARBA00022801"/>
    </source>
</evidence>
<sequence length="378" mass="41317">MNDTEHTTPMDEDKTGFFAPGPLLRKDGDDGNAHYLLVIDGGERGRVLELGAEPLTIGRHSDNALRLPDHCVSKQHCRVSLQHPLVWVEDLGSTNGTFLDERKIAGQTLWPVDGLLRIGNHVLKHEYRHKPSMRESETLAADLQKASEYVQSLLPPPLGQGPVRVDWCFVPSAVLGGDSLGYDWLDADRFAFYLVDVCGHGVGPAMHAVSVLNVLRHKSLANVDFGQPAQVLNGLNAALGMEQHGEMFFSIWYGVYRVSSRRLVFASGGHPPALLLSPDQDAARDLTTGGLFVGVLPTGEFQQQELALPPASTLWVYSDGVFEISLPDGGEWSLGEFRALVTGQTGPVPAQAVYREIAALAHQGRINDDFSLMILRFP</sequence>
<keyword evidence="4" id="KW-1185">Reference proteome</keyword>
<dbReference type="Pfam" id="PF00498">
    <property type="entry name" value="FHA"/>
    <property type="match status" value="1"/>
</dbReference>
<dbReference type="AlphaFoldDB" id="A0A1Y6D256"/>
<dbReference type="InterPro" id="IPR052016">
    <property type="entry name" value="Bact_Sigma-Reg"/>
</dbReference>
<proteinExistence type="predicted"/>
<dbReference type="Gene3D" id="3.60.40.10">
    <property type="entry name" value="PPM-type phosphatase domain"/>
    <property type="match status" value="1"/>
</dbReference>
<dbReference type="CDD" id="cd00060">
    <property type="entry name" value="FHA"/>
    <property type="match status" value="1"/>
</dbReference>
<feature type="domain" description="FHA" evidence="2">
    <location>
        <begin position="55"/>
        <end position="104"/>
    </location>
</feature>
<dbReference type="PANTHER" id="PTHR43156:SF2">
    <property type="entry name" value="STAGE II SPORULATION PROTEIN E"/>
    <property type="match status" value="1"/>
</dbReference>
<dbReference type="Proteomes" id="UP000192923">
    <property type="component" value="Unassembled WGS sequence"/>
</dbReference>
<dbReference type="Pfam" id="PF07228">
    <property type="entry name" value="SpoIIE"/>
    <property type="match status" value="1"/>
</dbReference>
<dbReference type="SMART" id="SM00240">
    <property type="entry name" value="FHA"/>
    <property type="match status" value="1"/>
</dbReference>
<dbReference type="EMBL" id="FXAM01000001">
    <property type="protein sequence ID" value="SMF97029.1"/>
    <property type="molecule type" value="Genomic_DNA"/>
</dbReference>
<dbReference type="SUPFAM" id="SSF81606">
    <property type="entry name" value="PP2C-like"/>
    <property type="match status" value="1"/>
</dbReference>
<dbReference type="InterPro" id="IPR000253">
    <property type="entry name" value="FHA_dom"/>
</dbReference>
<evidence type="ECO:0000313" key="4">
    <source>
        <dbReference type="Proteomes" id="UP000192923"/>
    </source>
</evidence>
<dbReference type="STRING" id="1760988.SAMN02949497_4445"/>
<dbReference type="PANTHER" id="PTHR43156">
    <property type="entry name" value="STAGE II SPORULATION PROTEIN E-RELATED"/>
    <property type="match status" value="1"/>
</dbReference>
<evidence type="ECO:0000313" key="3">
    <source>
        <dbReference type="EMBL" id="SMF97029.1"/>
    </source>
</evidence>
<dbReference type="GO" id="GO:0016791">
    <property type="term" value="F:phosphatase activity"/>
    <property type="evidence" value="ECO:0007669"/>
    <property type="project" value="TreeGrafter"/>
</dbReference>
<dbReference type="OrthoDB" id="9811749at2"/>
<protein>
    <submittedName>
        <fullName evidence="3">Serine phosphatase RsbU, regulator of sigma subunit</fullName>
    </submittedName>
</protein>
<gene>
    <name evidence="3" type="ORF">SAMN02949497_4445</name>
</gene>
<organism evidence="3 4">
    <name type="scientific">Methylomagnum ishizawai</name>
    <dbReference type="NCBI Taxonomy" id="1760988"/>
    <lineage>
        <taxon>Bacteria</taxon>
        <taxon>Pseudomonadati</taxon>
        <taxon>Pseudomonadota</taxon>
        <taxon>Gammaproteobacteria</taxon>
        <taxon>Methylococcales</taxon>
        <taxon>Methylococcaceae</taxon>
        <taxon>Methylomagnum</taxon>
    </lineage>
</organism>
<dbReference type="InterPro" id="IPR001932">
    <property type="entry name" value="PPM-type_phosphatase-like_dom"/>
</dbReference>
<dbReference type="SMART" id="SM00331">
    <property type="entry name" value="PP2C_SIG"/>
    <property type="match status" value="1"/>
</dbReference>
<name>A0A1Y6D256_9GAMM</name>
<dbReference type="InterPro" id="IPR036457">
    <property type="entry name" value="PPM-type-like_dom_sf"/>
</dbReference>
<dbReference type="RefSeq" id="WP_085215858.1">
    <property type="nucleotide sequence ID" value="NZ_FXAM01000001.1"/>
</dbReference>
<accession>A0A1Y6D256</accession>
<dbReference type="PROSITE" id="PS50006">
    <property type="entry name" value="FHA_DOMAIN"/>
    <property type="match status" value="1"/>
</dbReference>
<keyword evidence="1" id="KW-0378">Hydrolase</keyword>
<dbReference type="SUPFAM" id="SSF49879">
    <property type="entry name" value="SMAD/FHA domain"/>
    <property type="match status" value="1"/>
</dbReference>
<dbReference type="Gene3D" id="2.60.200.20">
    <property type="match status" value="1"/>
</dbReference>